<dbReference type="InterPro" id="IPR013886">
    <property type="entry name" value="PI31_Prot_C"/>
</dbReference>
<evidence type="ECO:0000256" key="2">
    <source>
        <dbReference type="SAM" id="MobiDB-lite"/>
    </source>
</evidence>
<dbReference type="AlphaFoldDB" id="A0AAV5QVM3"/>
<evidence type="ECO:0000259" key="3">
    <source>
        <dbReference type="Pfam" id="PF08577"/>
    </source>
</evidence>
<comment type="caution">
    <text evidence="4">The sequence shown here is derived from an EMBL/GenBank/DDBJ whole genome shotgun (WGS) entry which is preliminary data.</text>
</comment>
<keyword evidence="5" id="KW-1185">Reference proteome</keyword>
<sequence>MNQALKDLSDFIRDWVYLDLKLNSTIQAIENSSVYIHVENDSKFIVNKISNDNFLINVLYKDRIIVTAQLKLSDYVSNISDPETKEREKFNKYLSDTISGKYYEALNGNSQTVNEKAVNKQTESSKLKESFGAINSNIPDKSTKVGGTDLRSTMPKLPTAPTPPSSKTEVRPSNPNDPPGFEDEYKLLPQNSSYNSPKVSGSIGEKDLDPMGIGKYPVMKPYIDPLGSGSSGSGGMHPTFNDPLFHPENRNSGNGSLQRPPGARWSNPMFGTDDPEDIERMGQGLPGTSGLRGPANNGSFGFPKDGNTGNGGFGFGFGGNGAGFGSGGSSGGFGF</sequence>
<organism evidence="4 5">
    <name type="scientific">Saccharomycopsis crataegensis</name>
    <dbReference type="NCBI Taxonomy" id="43959"/>
    <lineage>
        <taxon>Eukaryota</taxon>
        <taxon>Fungi</taxon>
        <taxon>Dikarya</taxon>
        <taxon>Ascomycota</taxon>
        <taxon>Saccharomycotina</taxon>
        <taxon>Saccharomycetes</taxon>
        <taxon>Saccharomycopsidaceae</taxon>
        <taxon>Saccharomycopsis</taxon>
    </lineage>
</organism>
<feature type="region of interest" description="Disordered" evidence="2">
    <location>
        <begin position="229"/>
        <end position="264"/>
    </location>
</feature>
<comment type="similarity">
    <text evidence="1">Belongs to the proteasome inhibitor PI31 family.</text>
</comment>
<feature type="compositionally biased region" description="Polar residues" evidence="2">
    <location>
        <begin position="189"/>
        <end position="199"/>
    </location>
</feature>
<dbReference type="Pfam" id="PF08577">
    <property type="entry name" value="PI31_Prot_C"/>
    <property type="match status" value="1"/>
</dbReference>
<dbReference type="GeneID" id="90076976"/>
<evidence type="ECO:0000256" key="1">
    <source>
        <dbReference type="ARBA" id="ARBA00006405"/>
    </source>
</evidence>
<dbReference type="Proteomes" id="UP001360560">
    <property type="component" value="Unassembled WGS sequence"/>
</dbReference>
<reference evidence="4 5" key="1">
    <citation type="journal article" date="2023" name="Elife">
        <title>Identification of key yeast species and microbe-microbe interactions impacting larval growth of Drosophila in the wild.</title>
        <authorList>
            <person name="Mure A."/>
            <person name="Sugiura Y."/>
            <person name="Maeda R."/>
            <person name="Honda K."/>
            <person name="Sakurai N."/>
            <person name="Takahashi Y."/>
            <person name="Watada M."/>
            <person name="Katoh T."/>
            <person name="Gotoh A."/>
            <person name="Gotoh Y."/>
            <person name="Taniguchi I."/>
            <person name="Nakamura K."/>
            <person name="Hayashi T."/>
            <person name="Katayama T."/>
            <person name="Uemura T."/>
            <person name="Hattori Y."/>
        </authorList>
    </citation>
    <scope>NUCLEOTIDE SEQUENCE [LARGE SCALE GENOMIC DNA]</scope>
    <source>
        <strain evidence="4 5">SC-9</strain>
    </source>
</reference>
<gene>
    <name evidence="4" type="ORF">DASC09_063270</name>
</gene>
<evidence type="ECO:0000313" key="4">
    <source>
        <dbReference type="EMBL" id="GMM38988.1"/>
    </source>
</evidence>
<proteinExistence type="inferred from homology"/>
<dbReference type="RefSeq" id="XP_064855983.1">
    <property type="nucleotide sequence ID" value="XM_064999911.1"/>
</dbReference>
<feature type="region of interest" description="Disordered" evidence="2">
    <location>
        <begin position="135"/>
        <end position="206"/>
    </location>
</feature>
<feature type="domain" description="PI31 proteasome regulator C-terminal" evidence="3">
    <location>
        <begin position="203"/>
        <end position="269"/>
    </location>
</feature>
<dbReference type="EMBL" id="BTFZ01000020">
    <property type="protein sequence ID" value="GMM38988.1"/>
    <property type="molecule type" value="Genomic_DNA"/>
</dbReference>
<feature type="compositionally biased region" description="Polar residues" evidence="2">
    <location>
        <begin position="165"/>
        <end position="174"/>
    </location>
</feature>
<evidence type="ECO:0000313" key="5">
    <source>
        <dbReference type="Proteomes" id="UP001360560"/>
    </source>
</evidence>
<accession>A0AAV5QVM3</accession>
<name>A0AAV5QVM3_9ASCO</name>
<protein>
    <recommendedName>
        <fullName evidence="3">PI31 proteasome regulator C-terminal domain-containing protein</fullName>
    </recommendedName>
</protein>